<proteinExistence type="predicted"/>
<keyword evidence="2" id="KW-1185">Reference proteome</keyword>
<protein>
    <recommendedName>
        <fullName evidence="3">Extracellular solute-binding protein</fullName>
    </recommendedName>
</protein>
<dbReference type="RefSeq" id="WP_149568691.1">
    <property type="nucleotide sequence ID" value="NZ_CP035807.1"/>
</dbReference>
<dbReference type="SUPFAM" id="SSF53850">
    <property type="entry name" value="Periplasmic binding protein-like II"/>
    <property type="match status" value="1"/>
</dbReference>
<reference evidence="1 2" key="1">
    <citation type="submission" date="2019-02" db="EMBL/GenBank/DDBJ databases">
        <authorList>
            <person name="Fomenkov A."/>
            <person name="Dubinina G."/>
            <person name="Grabovich M."/>
            <person name="Vincze T."/>
            <person name="Roberts R.J."/>
        </authorList>
    </citation>
    <scope>NUCLEOTIDE SEQUENCE [LARGE SCALE GENOMIC DNA]</scope>
    <source>
        <strain evidence="1 2">P</strain>
    </source>
</reference>
<name>A0A5C1QBK9_9SPIO</name>
<dbReference type="EMBL" id="CP035807">
    <property type="protein sequence ID" value="QEN05453.1"/>
    <property type="molecule type" value="Genomic_DNA"/>
</dbReference>
<sequence length="381" mass="45043">MKKLILLLITTLFISCSENKIETVTLYTDLPHILPFIENFNKHNDDIKIILELNPKNNYDITIFSGQKDSSQIETADITDLLETGKIKKELFYSEVLNLAKNDKGEFRVLPLTFDLPGVIYNRHTKKHPTDINIDDFINNKKSIFSPYWNSDFILWFYLSLSPEFNIEDSYFDKKEFTYTAKTMLNLLNDDSLNYNDFNNKYLHLSPELLLKDKIIDYYYSTLSNFLNSDINNFKDLAFSFLSKNNLINTADRAVFIGINSNSKKIRSSKKVLTWMFNKDNQEQFIKENFNSSGLYKLFNKELSTLIYVSKSVLPQYYPELRLLMPNNNEISAYLYLPELWDSLKDELLNPMFNDIISLDEDKWEKKYIEYFNDWSKKQNK</sequence>
<evidence type="ECO:0008006" key="3">
    <source>
        <dbReference type="Google" id="ProtNLM"/>
    </source>
</evidence>
<gene>
    <name evidence="1" type="ORF">EW093_12255</name>
</gene>
<dbReference type="KEGG" id="sper:EW093_12255"/>
<accession>A0A5C1QBK9</accession>
<reference evidence="1 2" key="2">
    <citation type="submission" date="2019-09" db="EMBL/GenBank/DDBJ databases">
        <title>Complete Genome Sequence and Methylome Analysis of free living Spirochaetas.</title>
        <authorList>
            <person name="Leshcheva N."/>
            <person name="Mikheeva N."/>
        </authorList>
    </citation>
    <scope>NUCLEOTIDE SEQUENCE [LARGE SCALE GENOMIC DNA]</scope>
    <source>
        <strain evidence="1 2">P</strain>
    </source>
</reference>
<dbReference type="PROSITE" id="PS51257">
    <property type="entry name" value="PROKAR_LIPOPROTEIN"/>
    <property type="match status" value="1"/>
</dbReference>
<dbReference type="Proteomes" id="UP000323824">
    <property type="component" value="Chromosome"/>
</dbReference>
<dbReference type="AlphaFoldDB" id="A0A5C1QBK9"/>
<evidence type="ECO:0000313" key="1">
    <source>
        <dbReference type="EMBL" id="QEN05453.1"/>
    </source>
</evidence>
<dbReference type="Gene3D" id="3.40.190.10">
    <property type="entry name" value="Periplasmic binding protein-like II"/>
    <property type="match status" value="1"/>
</dbReference>
<organism evidence="1 2">
    <name type="scientific">Thiospirochaeta perfilievii</name>
    <dbReference type="NCBI Taxonomy" id="252967"/>
    <lineage>
        <taxon>Bacteria</taxon>
        <taxon>Pseudomonadati</taxon>
        <taxon>Spirochaetota</taxon>
        <taxon>Spirochaetia</taxon>
        <taxon>Spirochaetales</taxon>
        <taxon>Spirochaetaceae</taxon>
        <taxon>Thiospirochaeta</taxon>
    </lineage>
</organism>
<evidence type="ECO:0000313" key="2">
    <source>
        <dbReference type="Proteomes" id="UP000323824"/>
    </source>
</evidence>